<accession>A0A853EZG2</accession>
<evidence type="ECO:0000256" key="1">
    <source>
        <dbReference type="ARBA" id="ARBA00022729"/>
    </source>
</evidence>
<reference evidence="2 3" key="1">
    <citation type="submission" date="2020-05" db="EMBL/GenBank/DDBJ databases">
        <title>Horizontal transmission and recombination maintain forever young bacterial symbiont genomes.</title>
        <authorList>
            <person name="Russell S.L."/>
            <person name="Pepper-Tunick E."/>
            <person name="Svedberg J."/>
            <person name="Byrne A."/>
            <person name="Ruelas Castillo J."/>
            <person name="Vollmers C."/>
            <person name="Beinart R.A."/>
            <person name="Corbett-Detig R."/>
        </authorList>
    </citation>
    <scope>NUCLEOTIDE SEQUENCE [LARGE SCALE GENOMIC DNA]</scope>
    <source>
        <strain evidence="2">455</strain>
    </source>
</reference>
<dbReference type="Proteomes" id="UP000568751">
    <property type="component" value="Unassembled WGS sequence"/>
</dbReference>
<protein>
    <submittedName>
        <fullName evidence="2">FG-GAP repeat protein</fullName>
    </submittedName>
</protein>
<gene>
    <name evidence="2" type="ORF">H0A76_02100</name>
</gene>
<dbReference type="InterPro" id="IPR028994">
    <property type="entry name" value="Integrin_alpha_N"/>
</dbReference>
<name>A0A853EZG2_9GAMM</name>
<sequence length="63" mass="6764">MSILKTGSGNNPLRVLMGMFQPILADIDGDGDLDLVVGESNGTLNTIKIQALLPTPLMKQKLR</sequence>
<dbReference type="InterPro" id="IPR013517">
    <property type="entry name" value="FG-GAP"/>
</dbReference>
<proteinExistence type="predicted"/>
<comment type="caution">
    <text evidence="2">The sequence shown here is derived from an EMBL/GenBank/DDBJ whole genome shotgun (WGS) entry which is preliminary data.</text>
</comment>
<organism evidence="2 3">
    <name type="scientific">Candidatus Thiodubiliella endoseptemdiera</name>
    <dbReference type="NCBI Taxonomy" id="2738886"/>
    <lineage>
        <taxon>Bacteria</taxon>
        <taxon>Pseudomonadati</taxon>
        <taxon>Pseudomonadota</taxon>
        <taxon>Gammaproteobacteria</taxon>
        <taxon>Candidatus Pseudothioglobaceae</taxon>
        <taxon>Candidatus Thiodubiliella</taxon>
    </lineage>
</organism>
<keyword evidence="1" id="KW-0732">Signal</keyword>
<evidence type="ECO:0000313" key="3">
    <source>
        <dbReference type="Proteomes" id="UP000568751"/>
    </source>
</evidence>
<dbReference type="AlphaFoldDB" id="A0A853EZG2"/>
<dbReference type="SUPFAM" id="SSF69318">
    <property type="entry name" value="Integrin alpha N-terminal domain"/>
    <property type="match status" value="1"/>
</dbReference>
<dbReference type="Pfam" id="PF01839">
    <property type="entry name" value="FG-GAP"/>
    <property type="match status" value="1"/>
</dbReference>
<evidence type="ECO:0000313" key="2">
    <source>
        <dbReference type="EMBL" id="NYT26802.1"/>
    </source>
</evidence>
<dbReference type="EMBL" id="JACCHT010000001">
    <property type="protein sequence ID" value="NYT26802.1"/>
    <property type="molecule type" value="Genomic_DNA"/>
</dbReference>